<sequence length="74" mass="7945">MGTVWVTPSPESITMPVVRPEAYRDSTAWMATYMAGVLKVSNMIWVIFSLLALGFRGASVSRTGCSSGATRSSL</sequence>
<accession>A0A0E9XW26</accession>
<proteinExistence type="predicted"/>
<reference evidence="2" key="1">
    <citation type="submission" date="2014-11" db="EMBL/GenBank/DDBJ databases">
        <authorList>
            <person name="Amaro Gonzalez C."/>
        </authorList>
    </citation>
    <scope>NUCLEOTIDE SEQUENCE</scope>
</reference>
<dbReference type="EMBL" id="GBXM01001655">
    <property type="protein sequence ID" value="JAI06923.1"/>
    <property type="molecule type" value="Transcribed_RNA"/>
</dbReference>
<organism evidence="2">
    <name type="scientific">Anguilla anguilla</name>
    <name type="common">European freshwater eel</name>
    <name type="synonym">Muraena anguilla</name>
    <dbReference type="NCBI Taxonomy" id="7936"/>
    <lineage>
        <taxon>Eukaryota</taxon>
        <taxon>Metazoa</taxon>
        <taxon>Chordata</taxon>
        <taxon>Craniata</taxon>
        <taxon>Vertebrata</taxon>
        <taxon>Euteleostomi</taxon>
        <taxon>Actinopterygii</taxon>
        <taxon>Neopterygii</taxon>
        <taxon>Teleostei</taxon>
        <taxon>Anguilliformes</taxon>
        <taxon>Anguillidae</taxon>
        <taxon>Anguilla</taxon>
    </lineage>
</organism>
<keyword evidence="1" id="KW-1133">Transmembrane helix</keyword>
<evidence type="ECO:0000313" key="2">
    <source>
        <dbReference type="EMBL" id="JAI06923.1"/>
    </source>
</evidence>
<protein>
    <submittedName>
        <fullName evidence="2">Uncharacterized protein</fullName>
    </submittedName>
</protein>
<feature type="transmembrane region" description="Helical" evidence="1">
    <location>
        <begin position="30"/>
        <end position="53"/>
    </location>
</feature>
<keyword evidence="1" id="KW-0472">Membrane</keyword>
<evidence type="ECO:0000256" key="1">
    <source>
        <dbReference type="SAM" id="Phobius"/>
    </source>
</evidence>
<name>A0A0E9XW26_ANGAN</name>
<dbReference type="AlphaFoldDB" id="A0A0E9XW26"/>
<reference evidence="2" key="2">
    <citation type="journal article" date="2015" name="Fish Shellfish Immunol.">
        <title>Early steps in the European eel (Anguilla anguilla)-Vibrio vulnificus interaction in the gills: Role of the RtxA13 toxin.</title>
        <authorList>
            <person name="Callol A."/>
            <person name="Pajuelo D."/>
            <person name="Ebbesson L."/>
            <person name="Teles M."/>
            <person name="MacKenzie S."/>
            <person name="Amaro C."/>
        </authorList>
    </citation>
    <scope>NUCLEOTIDE SEQUENCE</scope>
</reference>
<keyword evidence="1" id="KW-0812">Transmembrane</keyword>